<organism evidence="2 3">
    <name type="scientific">Neorhizobium lilium</name>
    <dbReference type="NCBI Taxonomy" id="2503024"/>
    <lineage>
        <taxon>Bacteria</taxon>
        <taxon>Pseudomonadati</taxon>
        <taxon>Pseudomonadota</taxon>
        <taxon>Alphaproteobacteria</taxon>
        <taxon>Hyphomicrobiales</taxon>
        <taxon>Rhizobiaceae</taxon>
        <taxon>Rhizobium/Agrobacterium group</taxon>
        <taxon>Neorhizobium</taxon>
    </lineage>
</organism>
<sequence length="255" mass="28628">MRLSAKLGCSSTMQDGSYSMPNSDATMFKFDPAPKVITFDCYGTLVQWYEVLLREIGVVLVAQGRDVADASAVLDTFSEHSRRLAAERPHRLYKDILRTGFRAALTEHRLGHGEDVVERLASAVPTMGPHPEVPDVLRRLRQRYKLAIFTNSDEDIIVHNLTRLGVPIDYVITAEWAQAYKPSPKLFEHAYRTMGVTKDETVHVAMGMFTDMKACHELGVRGIWVNRRGQRGNPDWLPYAEVSDLNGAAALLLPM</sequence>
<dbReference type="OrthoDB" id="9785638at2"/>
<keyword evidence="1" id="KW-0378">Hydrolase</keyword>
<dbReference type="NCBIfam" id="TIGR01428">
    <property type="entry name" value="HAD_type_II"/>
    <property type="match status" value="1"/>
</dbReference>
<name>A0A444LB38_9HYPH</name>
<dbReference type="InterPro" id="IPR006328">
    <property type="entry name" value="2-HAD"/>
</dbReference>
<protein>
    <submittedName>
        <fullName evidence="2">Haloacid dehalogenase type II</fullName>
    </submittedName>
</protein>
<dbReference type="InterPro" id="IPR036412">
    <property type="entry name" value="HAD-like_sf"/>
</dbReference>
<dbReference type="GO" id="GO:0019120">
    <property type="term" value="F:hydrolase activity, acting on acid halide bonds, in C-halide compounds"/>
    <property type="evidence" value="ECO:0007669"/>
    <property type="project" value="InterPro"/>
</dbReference>
<dbReference type="NCBIfam" id="TIGR01493">
    <property type="entry name" value="HAD-SF-IA-v2"/>
    <property type="match status" value="1"/>
</dbReference>
<dbReference type="Gene3D" id="3.40.50.1000">
    <property type="entry name" value="HAD superfamily/HAD-like"/>
    <property type="match status" value="1"/>
</dbReference>
<dbReference type="Pfam" id="PF00702">
    <property type="entry name" value="Hydrolase"/>
    <property type="match status" value="1"/>
</dbReference>
<dbReference type="InterPro" id="IPR006439">
    <property type="entry name" value="HAD-SF_hydro_IA"/>
</dbReference>
<evidence type="ECO:0000313" key="2">
    <source>
        <dbReference type="EMBL" id="RWX74801.1"/>
    </source>
</evidence>
<reference evidence="2 3" key="1">
    <citation type="submission" date="2019-01" db="EMBL/GenBank/DDBJ databases">
        <title>The draft genome of Rhizobium sp. 24NR.</title>
        <authorList>
            <person name="Liu L."/>
            <person name="Liang L."/>
            <person name="Shi S."/>
            <person name="Xu L."/>
            <person name="Wang X."/>
            <person name="Li L."/>
            <person name="Zhang X."/>
        </authorList>
    </citation>
    <scope>NUCLEOTIDE SEQUENCE [LARGE SCALE GENOMIC DNA]</scope>
    <source>
        <strain evidence="2 3">24NR</strain>
    </source>
</reference>
<dbReference type="EMBL" id="SBIP01000006">
    <property type="protein sequence ID" value="RWX74801.1"/>
    <property type="molecule type" value="Genomic_DNA"/>
</dbReference>
<comment type="caution">
    <text evidence="2">The sequence shown here is derived from an EMBL/GenBank/DDBJ whole genome shotgun (WGS) entry which is preliminary data.</text>
</comment>
<dbReference type="SFLD" id="SFLDG01129">
    <property type="entry name" value="C1.5:_HAD__Beta-PGM__Phosphata"/>
    <property type="match status" value="1"/>
</dbReference>
<gene>
    <name evidence="2" type="ORF">EPK99_23150</name>
</gene>
<proteinExistence type="predicted"/>
<evidence type="ECO:0000313" key="3">
    <source>
        <dbReference type="Proteomes" id="UP000287687"/>
    </source>
</evidence>
<evidence type="ECO:0000256" key="1">
    <source>
        <dbReference type="ARBA" id="ARBA00022801"/>
    </source>
</evidence>
<dbReference type="SUPFAM" id="SSF56784">
    <property type="entry name" value="HAD-like"/>
    <property type="match status" value="1"/>
</dbReference>
<dbReference type="PRINTS" id="PR00413">
    <property type="entry name" value="HADHALOGNASE"/>
</dbReference>
<dbReference type="SFLD" id="SFLDS00003">
    <property type="entry name" value="Haloacid_Dehalogenase"/>
    <property type="match status" value="1"/>
</dbReference>
<keyword evidence="3" id="KW-1185">Reference proteome</keyword>
<dbReference type="InterPro" id="IPR051540">
    <property type="entry name" value="S-2-haloacid_dehalogenase"/>
</dbReference>
<accession>A0A444LB38</accession>
<dbReference type="InterPro" id="IPR023214">
    <property type="entry name" value="HAD_sf"/>
</dbReference>
<dbReference type="AlphaFoldDB" id="A0A444LB38"/>
<dbReference type="Gene3D" id="1.10.150.750">
    <property type="match status" value="1"/>
</dbReference>
<dbReference type="NCBIfam" id="TIGR01549">
    <property type="entry name" value="HAD-SF-IA-v1"/>
    <property type="match status" value="1"/>
</dbReference>
<dbReference type="PANTHER" id="PTHR43316">
    <property type="entry name" value="HYDROLASE, HALOACID DELAHOGENASE-RELATED"/>
    <property type="match status" value="1"/>
</dbReference>
<dbReference type="Proteomes" id="UP000287687">
    <property type="component" value="Unassembled WGS sequence"/>
</dbReference>
<dbReference type="PANTHER" id="PTHR43316:SF9">
    <property type="entry name" value="ACID DEHALOGENASE, PUTATIVE (AFU_ORTHOLOGUE AFUA_6G14460)-RELATED"/>
    <property type="match status" value="1"/>
</dbReference>